<dbReference type="AlphaFoldDB" id="A0A1T1D1Q0"/>
<proteinExistence type="predicted"/>
<organism evidence="1 2">
    <name type="scientific">Candidatus Synechococcus spongiarum LMB bulk15N</name>
    <dbReference type="NCBI Taxonomy" id="1943583"/>
    <lineage>
        <taxon>Bacteria</taxon>
        <taxon>Bacillati</taxon>
        <taxon>Cyanobacteriota</taxon>
        <taxon>Cyanophyceae</taxon>
        <taxon>Synechococcales</taxon>
        <taxon>Synechococcaceae</taxon>
        <taxon>Synechococcus</taxon>
    </lineage>
</organism>
<sequence length="68" mass="7675">MDELMERCKAGVRAKVEHVFFYAKRMFVYQKVSYRGLAKNKKLPGTAGWICQLDASQGCSGLMLMGLL</sequence>
<name>A0A1T1D1Q0_9SYNE</name>
<dbReference type="Proteomes" id="UP000242590">
    <property type="component" value="Unassembled WGS sequence"/>
</dbReference>
<protein>
    <recommendedName>
        <fullName evidence="3">Transposase DDE domain-containing protein</fullName>
    </recommendedName>
</protein>
<evidence type="ECO:0000313" key="1">
    <source>
        <dbReference type="EMBL" id="OOV34781.1"/>
    </source>
</evidence>
<accession>A0A1T1D1Q0</accession>
<evidence type="ECO:0000313" key="2">
    <source>
        <dbReference type="Proteomes" id="UP000242590"/>
    </source>
</evidence>
<dbReference type="EMBL" id="MWLE01000069">
    <property type="protein sequence ID" value="OOV34781.1"/>
    <property type="molecule type" value="Genomic_DNA"/>
</dbReference>
<reference evidence="1 2" key="1">
    <citation type="submission" date="2017-02" db="EMBL/GenBank/DDBJ databases">
        <title>Draft Genome Sequences of 'Candidatus Synechococcus spongiarum', Cyanobacterial Symbionts of the Mediterranean Sponge Aplysina aerophoba from two locations.</title>
        <authorList>
            <person name="Slaby B.M."/>
            <person name="Hentschel U."/>
        </authorList>
    </citation>
    <scope>NUCLEOTIDE SEQUENCE [LARGE SCALE GENOMIC DNA]</scope>
    <source>
        <strain evidence="1">LMB bulk15N</strain>
    </source>
</reference>
<gene>
    <name evidence="1" type="ORF">BV53_05050</name>
</gene>
<evidence type="ECO:0008006" key="3">
    <source>
        <dbReference type="Google" id="ProtNLM"/>
    </source>
</evidence>
<comment type="caution">
    <text evidence="1">The sequence shown here is derived from an EMBL/GenBank/DDBJ whole genome shotgun (WGS) entry which is preliminary data.</text>
</comment>